<evidence type="ECO:0000256" key="2">
    <source>
        <dbReference type="SAM" id="SignalP"/>
    </source>
</evidence>
<name>A0A1H7IT98_9SPHN</name>
<evidence type="ECO:0000259" key="3">
    <source>
        <dbReference type="Pfam" id="PF07995"/>
    </source>
</evidence>
<evidence type="ECO:0000256" key="1">
    <source>
        <dbReference type="SAM" id="MobiDB-lite"/>
    </source>
</evidence>
<dbReference type="InterPro" id="IPR011041">
    <property type="entry name" value="Quinoprot_gluc/sorb_DH_b-prop"/>
</dbReference>
<sequence>MSVRLIAFTAALLASTACSAEPQRQGGGATAVSSDVTSGPQGPQVAGSNDPVPKNAPAPTARNVPATTGRANMPATPPPVAIAEMGQFDAPFAIAFLPDASLLVTEKAGALKHRAADGRVTNVGGVPAVAGGGQGGLLDVAPAPDFASSRAVYLTYAEPRPNGGSSLALMRARLEGEQLRDQRVIWRAGSDGPGGQFGAVIAFAPDGKSLFLTSGERQRFTPAQDPEQLLGKIVRLTLDGKAWPGNPMYKAGGARAMTWSSGHRNPYGLVFAPDGRLWEEEMGPRGGDELNLIEPGKNYGWPLVSNGDNYSGVEIPDHPSRPEFQAPVLWWNPVISPGGMIAYTGAMFPQYRGSLFITGLSSKSLVRVAVNGAQARAAERWDMGERIRDVAQAPDGAIWVIQDGEKGGGGKLLRLTPKG</sequence>
<dbReference type="PANTHER" id="PTHR19328:SF75">
    <property type="entry name" value="ALDOSE SUGAR DEHYDROGENASE YLII"/>
    <property type="match status" value="1"/>
</dbReference>
<feature type="compositionally biased region" description="Polar residues" evidence="1">
    <location>
        <begin position="31"/>
        <end position="41"/>
    </location>
</feature>
<dbReference type="PROSITE" id="PS51257">
    <property type="entry name" value="PROKAR_LIPOPROTEIN"/>
    <property type="match status" value="1"/>
</dbReference>
<feature type="signal peptide" evidence="2">
    <location>
        <begin position="1"/>
        <end position="20"/>
    </location>
</feature>
<dbReference type="STRING" id="1855283.SAMN05216382_0861"/>
<feature type="chain" id="PRO_5011530950" evidence="2">
    <location>
        <begin position="21"/>
        <end position="419"/>
    </location>
</feature>
<dbReference type="Pfam" id="PF07995">
    <property type="entry name" value="GSDH"/>
    <property type="match status" value="1"/>
</dbReference>
<dbReference type="SUPFAM" id="SSF50952">
    <property type="entry name" value="Soluble quinoprotein glucose dehydrogenase"/>
    <property type="match status" value="1"/>
</dbReference>
<protein>
    <submittedName>
        <fullName evidence="4">Glucose/arabinose dehydrogenase, beta-propeller fold</fullName>
    </submittedName>
</protein>
<evidence type="ECO:0000313" key="4">
    <source>
        <dbReference type="EMBL" id="SEK65504.1"/>
    </source>
</evidence>
<dbReference type="InterPro" id="IPR012938">
    <property type="entry name" value="Glc/Sorbosone_DH"/>
</dbReference>
<feature type="domain" description="Glucose/Sorbosone dehydrogenase" evidence="3">
    <location>
        <begin position="88"/>
        <end position="407"/>
    </location>
</feature>
<gene>
    <name evidence="4" type="ORF">SAMN05216382_0861</name>
</gene>
<feature type="region of interest" description="Disordered" evidence="1">
    <location>
        <begin position="19"/>
        <end position="71"/>
    </location>
</feature>
<dbReference type="RefSeq" id="WP_093003519.1">
    <property type="nucleotide sequence ID" value="NZ_FNZZ01000001.1"/>
</dbReference>
<proteinExistence type="predicted"/>
<evidence type="ECO:0000313" key="5">
    <source>
        <dbReference type="Proteomes" id="UP000199214"/>
    </source>
</evidence>
<reference evidence="5" key="1">
    <citation type="submission" date="2016-10" db="EMBL/GenBank/DDBJ databases">
        <authorList>
            <person name="Varghese N."/>
            <person name="Submissions S."/>
        </authorList>
    </citation>
    <scope>NUCLEOTIDE SEQUENCE [LARGE SCALE GENOMIC DNA]</scope>
    <source>
        <strain evidence="5">JS21-1</strain>
    </source>
</reference>
<keyword evidence="2" id="KW-0732">Signal</keyword>
<dbReference type="EMBL" id="FNZZ01000001">
    <property type="protein sequence ID" value="SEK65504.1"/>
    <property type="molecule type" value="Genomic_DNA"/>
</dbReference>
<keyword evidence="5" id="KW-1185">Reference proteome</keyword>
<accession>A0A1H7IT98</accession>
<dbReference type="AlphaFoldDB" id="A0A1H7IT98"/>
<dbReference type="Proteomes" id="UP000199214">
    <property type="component" value="Unassembled WGS sequence"/>
</dbReference>
<dbReference type="InterPro" id="IPR011042">
    <property type="entry name" value="6-blade_b-propeller_TolB-like"/>
</dbReference>
<organism evidence="4 5">
    <name type="scientific">Sphingomonas palmae</name>
    <dbReference type="NCBI Taxonomy" id="1855283"/>
    <lineage>
        <taxon>Bacteria</taxon>
        <taxon>Pseudomonadati</taxon>
        <taxon>Pseudomonadota</taxon>
        <taxon>Alphaproteobacteria</taxon>
        <taxon>Sphingomonadales</taxon>
        <taxon>Sphingomonadaceae</taxon>
        <taxon>Sphingomonas</taxon>
    </lineage>
</organism>
<dbReference type="OrthoDB" id="9770043at2"/>
<dbReference type="PANTHER" id="PTHR19328">
    <property type="entry name" value="HEDGEHOG-INTERACTING PROTEIN"/>
    <property type="match status" value="1"/>
</dbReference>
<dbReference type="Gene3D" id="2.120.10.30">
    <property type="entry name" value="TolB, C-terminal domain"/>
    <property type="match status" value="1"/>
</dbReference>